<dbReference type="CDD" id="cd00130">
    <property type="entry name" value="PAS"/>
    <property type="match status" value="1"/>
</dbReference>
<keyword evidence="11 14" id="KW-0472">Membrane</keyword>
<dbReference type="InterPro" id="IPR005467">
    <property type="entry name" value="His_kinase_dom"/>
</dbReference>
<feature type="transmembrane region" description="Helical" evidence="14">
    <location>
        <begin position="89"/>
        <end position="111"/>
    </location>
</feature>
<dbReference type="EMBL" id="JADEXP010000012">
    <property type="protein sequence ID" value="MBE9065571.1"/>
    <property type="molecule type" value="Genomic_DNA"/>
</dbReference>
<keyword evidence="8" id="KW-0808">Transferase</keyword>
<evidence type="ECO:0000313" key="18">
    <source>
        <dbReference type="Proteomes" id="UP000615026"/>
    </source>
</evidence>
<gene>
    <name evidence="17" type="primary">amt</name>
    <name evidence="17" type="ORF">IQ260_02770</name>
</gene>
<dbReference type="AlphaFoldDB" id="A0A928X0F6"/>
<comment type="subcellular location">
    <subcellularLocation>
        <location evidence="2">Membrane</location>
        <topology evidence="2">Multi-pass membrane protein</topology>
    </subcellularLocation>
</comment>
<name>A0A928X0F6_LEPEC</name>
<sequence>MTSVSDALWVVVSASLVLLMQAGFLCVEAGFTRRKNNINVAVKNITDLGLSLIMFWAFGYGLMFGMSAGGFGGSSQFFPEFSQPESWPVIFFFFQAIFCSTSVTIVSGAVAERMTFRGYLWVALLVSGFIYPVFGHWAWNGLDQGLKTGWLGQQGFIDFAGSTVVHSVGGWVSLAAVLVIGPRLGRFSRQDFTQQSSSSDIPLAFLGTLLLWSGWLGFNGGNTFAFNDQVPKILVNTLFSGAAGLTAPLLLMLGSRHHKVPFKLVMNGVLAGLVASTANCHAVSLSSALVIGGVGGLVMMGGNALLEKLHIDDVVGAISVHLGPGIWGTMAVALFGDLERLGTGLSRWAQLTVQLSGVLACGVWVFTTALLGLLALNRWVPLRVSRKQEYLGLNVSEHGVSNELHHLFSTMQAHAKTGNLAHRADVGALTEVGQISRWYNQVVAALERSIAKTNAIIITAVDGIMTVDPQTLIIQSTNPAVEMIFGYPWLNVIGQPLTTLVSTDFAQTQDAAFQSLQRFLEQGCRTGEVYSALGVHQGGRQFPIEISATASQLRSERFLTIMLRDITDRKTAEAALISSELEARKTAGQLRQAMDELKRAQTQLLQSEKMASLGQLVAGIAHEVNNPLGFIYGNLEHAKQYTEELLQLMTYYQAQSIQLLPDAQTDFDQTDIEFVKKDFPQLISSMQTGADRIRDIVESLRNFARYDESDVKVVNLHEGLDNTLMVLSHRFKATAQRPEIRLHKIYGSLPRIECYAGALNQVFLNILTNAIDALDTHPSGEIVIVTEVQPEHVSVTVSDNGGGVPKALLQQIFDPFFTTKPVGAAKGMGLAISHQIVVDKHGGELQCHSVLGQGTEFKIVLPKELKLRSRSSAVAKRSTSQPLVE</sequence>
<dbReference type="InterPro" id="IPR001905">
    <property type="entry name" value="Ammonium_transpt"/>
</dbReference>
<dbReference type="NCBIfam" id="TIGR00836">
    <property type="entry name" value="amt"/>
    <property type="match status" value="1"/>
</dbReference>
<evidence type="ECO:0000256" key="4">
    <source>
        <dbReference type="ARBA" id="ARBA00012438"/>
    </source>
</evidence>
<dbReference type="PROSITE" id="PS50112">
    <property type="entry name" value="PAS"/>
    <property type="match status" value="1"/>
</dbReference>
<keyword evidence="9 14" id="KW-1133">Transmembrane helix</keyword>
<dbReference type="CDD" id="cd00082">
    <property type="entry name" value="HisKA"/>
    <property type="match status" value="1"/>
</dbReference>
<dbReference type="SUPFAM" id="SSF47384">
    <property type="entry name" value="Homodimeric domain of signal transducing histidine kinase"/>
    <property type="match status" value="1"/>
</dbReference>
<organism evidence="17 18">
    <name type="scientific">Leptolyngbya cf. ectocarpi LEGE 11479</name>
    <dbReference type="NCBI Taxonomy" id="1828722"/>
    <lineage>
        <taxon>Bacteria</taxon>
        <taxon>Bacillati</taxon>
        <taxon>Cyanobacteriota</taxon>
        <taxon>Cyanophyceae</taxon>
        <taxon>Leptolyngbyales</taxon>
        <taxon>Leptolyngbyaceae</taxon>
        <taxon>Leptolyngbya group</taxon>
        <taxon>Leptolyngbya</taxon>
    </lineage>
</organism>
<dbReference type="SMART" id="SM00091">
    <property type="entry name" value="PAS"/>
    <property type="match status" value="1"/>
</dbReference>
<comment type="catalytic activity">
    <reaction evidence="1">
        <text>ATP + protein L-histidine = ADP + protein N-phospho-L-histidine.</text>
        <dbReference type="EC" id="2.7.13.3"/>
    </reaction>
</comment>
<keyword evidence="12" id="KW-0924">Ammonia transport</keyword>
<feature type="transmembrane region" description="Helical" evidence="14">
    <location>
        <begin position="201"/>
        <end position="218"/>
    </location>
</feature>
<dbReference type="GO" id="GO:0016020">
    <property type="term" value="C:membrane"/>
    <property type="evidence" value="ECO:0007669"/>
    <property type="project" value="UniProtKB-SubCell"/>
</dbReference>
<evidence type="ECO:0000256" key="5">
    <source>
        <dbReference type="ARBA" id="ARBA00022448"/>
    </source>
</evidence>
<feature type="transmembrane region" description="Helical" evidence="14">
    <location>
        <begin position="118"/>
        <end position="139"/>
    </location>
</feature>
<feature type="transmembrane region" description="Helical" evidence="14">
    <location>
        <begin position="159"/>
        <end position="180"/>
    </location>
</feature>
<dbReference type="Proteomes" id="UP000615026">
    <property type="component" value="Unassembled WGS sequence"/>
</dbReference>
<dbReference type="InterPro" id="IPR004358">
    <property type="entry name" value="Sig_transdc_His_kin-like_C"/>
</dbReference>
<keyword evidence="13" id="KW-0175">Coiled coil</keyword>
<comment type="caution">
    <text evidence="17">The sequence shown here is derived from an EMBL/GenBank/DDBJ whole genome shotgun (WGS) entry which is preliminary data.</text>
</comment>
<dbReference type="InterPro" id="IPR003661">
    <property type="entry name" value="HisK_dim/P_dom"/>
</dbReference>
<dbReference type="Pfam" id="PF13426">
    <property type="entry name" value="PAS_9"/>
    <property type="match status" value="1"/>
</dbReference>
<evidence type="ECO:0000256" key="11">
    <source>
        <dbReference type="ARBA" id="ARBA00023136"/>
    </source>
</evidence>
<evidence type="ECO:0000256" key="7">
    <source>
        <dbReference type="ARBA" id="ARBA00022692"/>
    </source>
</evidence>
<evidence type="ECO:0000259" key="15">
    <source>
        <dbReference type="PROSITE" id="PS50109"/>
    </source>
</evidence>
<dbReference type="InterPro" id="IPR036097">
    <property type="entry name" value="HisK_dim/P_sf"/>
</dbReference>
<evidence type="ECO:0000256" key="3">
    <source>
        <dbReference type="ARBA" id="ARBA00005887"/>
    </source>
</evidence>
<dbReference type="Pfam" id="PF02518">
    <property type="entry name" value="HATPase_c"/>
    <property type="match status" value="1"/>
</dbReference>
<keyword evidence="8" id="KW-0418">Kinase</keyword>
<dbReference type="Gene3D" id="1.10.287.130">
    <property type="match status" value="1"/>
</dbReference>
<keyword evidence="6" id="KW-0597">Phosphoprotein</keyword>
<evidence type="ECO:0000256" key="12">
    <source>
        <dbReference type="ARBA" id="ARBA00023177"/>
    </source>
</evidence>
<dbReference type="PROSITE" id="PS50109">
    <property type="entry name" value="HIS_KIN"/>
    <property type="match status" value="1"/>
</dbReference>
<feature type="transmembrane region" description="Helical" evidence="14">
    <location>
        <begin position="355"/>
        <end position="376"/>
    </location>
</feature>
<dbReference type="PANTHER" id="PTHR11730">
    <property type="entry name" value="AMMONIUM TRANSPORTER"/>
    <property type="match status" value="1"/>
</dbReference>
<feature type="domain" description="PAS" evidence="16">
    <location>
        <begin position="449"/>
        <end position="523"/>
    </location>
</feature>
<dbReference type="PROSITE" id="PS01219">
    <property type="entry name" value="AMMONIUM_TRANSP"/>
    <property type="match status" value="1"/>
</dbReference>
<dbReference type="InterPro" id="IPR035965">
    <property type="entry name" value="PAS-like_dom_sf"/>
</dbReference>
<evidence type="ECO:0000256" key="10">
    <source>
        <dbReference type="ARBA" id="ARBA00023012"/>
    </source>
</evidence>
<proteinExistence type="inferred from homology"/>
<evidence type="ECO:0000256" key="13">
    <source>
        <dbReference type="SAM" id="Coils"/>
    </source>
</evidence>
<feature type="domain" description="Histidine kinase" evidence="15">
    <location>
        <begin position="619"/>
        <end position="865"/>
    </location>
</feature>
<evidence type="ECO:0000256" key="6">
    <source>
        <dbReference type="ARBA" id="ARBA00022553"/>
    </source>
</evidence>
<keyword evidence="5" id="KW-0813">Transport</keyword>
<dbReference type="InterPro" id="IPR018047">
    <property type="entry name" value="Ammonium_transpt_CS"/>
</dbReference>
<dbReference type="GO" id="GO:0097272">
    <property type="term" value="P:ammonium homeostasis"/>
    <property type="evidence" value="ECO:0007669"/>
    <property type="project" value="TreeGrafter"/>
</dbReference>
<feature type="transmembrane region" description="Helical" evidence="14">
    <location>
        <begin position="314"/>
        <end position="335"/>
    </location>
</feature>
<dbReference type="SMART" id="SM00387">
    <property type="entry name" value="HATPase_c"/>
    <property type="match status" value="1"/>
</dbReference>
<feature type="transmembrane region" description="Helical" evidence="14">
    <location>
        <begin position="48"/>
        <end position="69"/>
    </location>
</feature>
<dbReference type="InterPro" id="IPR024041">
    <property type="entry name" value="NH4_transpt_AmtB-like_dom"/>
</dbReference>
<feature type="transmembrane region" description="Helical" evidence="14">
    <location>
        <begin position="284"/>
        <end position="302"/>
    </location>
</feature>
<dbReference type="PRINTS" id="PR00344">
    <property type="entry name" value="BCTRLSENSOR"/>
</dbReference>
<evidence type="ECO:0000313" key="17">
    <source>
        <dbReference type="EMBL" id="MBE9065571.1"/>
    </source>
</evidence>
<evidence type="ECO:0000256" key="8">
    <source>
        <dbReference type="ARBA" id="ARBA00022777"/>
    </source>
</evidence>
<feature type="transmembrane region" description="Helical" evidence="14">
    <location>
        <begin position="233"/>
        <end position="253"/>
    </location>
</feature>
<dbReference type="Pfam" id="PF00512">
    <property type="entry name" value="HisKA"/>
    <property type="match status" value="1"/>
</dbReference>
<dbReference type="EC" id="2.7.13.3" evidence="4"/>
<dbReference type="InterPro" id="IPR036890">
    <property type="entry name" value="HATPase_C_sf"/>
</dbReference>
<dbReference type="SMART" id="SM00388">
    <property type="entry name" value="HisKA"/>
    <property type="match status" value="1"/>
</dbReference>
<protein>
    <recommendedName>
        <fullName evidence="4">histidine kinase</fullName>
        <ecNumber evidence="4">2.7.13.3</ecNumber>
    </recommendedName>
</protein>
<dbReference type="GO" id="GO:0008519">
    <property type="term" value="F:ammonium channel activity"/>
    <property type="evidence" value="ECO:0007669"/>
    <property type="project" value="InterPro"/>
</dbReference>
<dbReference type="InterPro" id="IPR003594">
    <property type="entry name" value="HATPase_dom"/>
</dbReference>
<evidence type="ECO:0000259" key="16">
    <source>
        <dbReference type="PROSITE" id="PS50112"/>
    </source>
</evidence>
<feature type="coiled-coil region" evidence="13">
    <location>
        <begin position="583"/>
        <end position="610"/>
    </location>
</feature>
<evidence type="ECO:0000256" key="9">
    <source>
        <dbReference type="ARBA" id="ARBA00022989"/>
    </source>
</evidence>
<accession>A0A928X0F6</accession>
<dbReference type="Pfam" id="PF00909">
    <property type="entry name" value="Ammonium_transp"/>
    <property type="match status" value="1"/>
</dbReference>
<dbReference type="InterPro" id="IPR029020">
    <property type="entry name" value="Ammonium/urea_transptr"/>
</dbReference>
<reference evidence="17" key="1">
    <citation type="submission" date="2020-10" db="EMBL/GenBank/DDBJ databases">
        <authorList>
            <person name="Castelo-Branco R."/>
            <person name="Eusebio N."/>
            <person name="Adriana R."/>
            <person name="Vieira A."/>
            <person name="Brugerolle De Fraissinette N."/>
            <person name="Rezende De Castro R."/>
            <person name="Schneider M.P."/>
            <person name="Vasconcelos V."/>
            <person name="Leao P.N."/>
        </authorList>
    </citation>
    <scope>NUCLEOTIDE SEQUENCE</scope>
    <source>
        <strain evidence="17">LEGE 11479</strain>
    </source>
</reference>
<evidence type="ECO:0000256" key="14">
    <source>
        <dbReference type="SAM" id="Phobius"/>
    </source>
</evidence>
<dbReference type="Gene3D" id="3.30.565.10">
    <property type="entry name" value="Histidine kinase-like ATPase, C-terminal domain"/>
    <property type="match status" value="1"/>
</dbReference>
<evidence type="ECO:0000256" key="1">
    <source>
        <dbReference type="ARBA" id="ARBA00000085"/>
    </source>
</evidence>
<dbReference type="NCBIfam" id="TIGR00229">
    <property type="entry name" value="sensory_box"/>
    <property type="match status" value="1"/>
</dbReference>
<keyword evidence="18" id="KW-1185">Reference proteome</keyword>
<dbReference type="Gene3D" id="3.30.450.20">
    <property type="entry name" value="PAS domain"/>
    <property type="match status" value="1"/>
</dbReference>
<dbReference type="PANTHER" id="PTHR11730:SF6">
    <property type="entry name" value="AMMONIUM TRANSPORTER"/>
    <property type="match status" value="1"/>
</dbReference>
<dbReference type="GO" id="GO:0000155">
    <property type="term" value="F:phosphorelay sensor kinase activity"/>
    <property type="evidence" value="ECO:0007669"/>
    <property type="project" value="InterPro"/>
</dbReference>
<dbReference type="SUPFAM" id="SSF55874">
    <property type="entry name" value="ATPase domain of HSP90 chaperone/DNA topoisomerase II/histidine kinase"/>
    <property type="match status" value="1"/>
</dbReference>
<dbReference type="InterPro" id="IPR000014">
    <property type="entry name" value="PAS"/>
</dbReference>
<feature type="transmembrane region" description="Helical" evidence="14">
    <location>
        <begin position="6"/>
        <end position="27"/>
    </location>
</feature>
<keyword evidence="7 14" id="KW-0812">Transmembrane</keyword>
<evidence type="ECO:0000256" key="2">
    <source>
        <dbReference type="ARBA" id="ARBA00004141"/>
    </source>
</evidence>
<dbReference type="Gene3D" id="1.10.3430.10">
    <property type="entry name" value="Ammonium transporter AmtB like domains"/>
    <property type="match status" value="1"/>
</dbReference>
<comment type="similarity">
    <text evidence="3">Belongs to the ammonia transporter channel (TC 1.A.11.2) family.</text>
</comment>
<dbReference type="SUPFAM" id="SSF55785">
    <property type="entry name" value="PYP-like sensor domain (PAS domain)"/>
    <property type="match status" value="1"/>
</dbReference>
<dbReference type="SUPFAM" id="SSF111352">
    <property type="entry name" value="Ammonium transporter"/>
    <property type="match status" value="1"/>
</dbReference>
<dbReference type="RefSeq" id="WP_193990645.1">
    <property type="nucleotide sequence ID" value="NZ_JADEXP010000012.1"/>
</dbReference>
<keyword evidence="10" id="KW-0902">Two-component regulatory system</keyword>